<name>A0A170PS87_9ZZZZ</name>
<dbReference type="AlphaFoldDB" id="A0A170PS87"/>
<organism evidence="1">
    <name type="scientific">hydrothermal vent metagenome</name>
    <dbReference type="NCBI Taxonomy" id="652676"/>
    <lineage>
        <taxon>unclassified sequences</taxon>
        <taxon>metagenomes</taxon>
        <taxon>ecological metagenomes</taxon>
    </lineage>
</organism>
<accession>A0A170PS87</accession>
<reference evidence="1" key="1">
    <citation type="submission" date="2015-10" db="EMBL/GenBank/DDBJ databases">
        <authorList>
            <person name="Gilbert D.G."/>
        </authorList>
    </citation>
    <scope>NUCLEOTIDE SEQUENCE</scope>
</reference>
<gene>
    <name evidence="1" type="ORF">MGWOODY_XGa955</name>
</gene>
<proteinExistence type="predicted"/>
<sequence length="51" mass="5610">MSALIDYCELGNNHDQTPLQFALGNVDHVLDTSTMSRLREINAQSSFSVLG</sequence>
<protein>
    <submittedName>
        <fullName evidence="1">Uncharacterized protein</fullName>
    </submittedName>
</protein>
<evidence type="ECO:0000313" key="1">
    <source>
        <dbReference type="EMBL" id="CUS54736.1"/>
    </source>
</evidence>
<dbReference type="EMBL" id="CZRL01000104">
    <property type="protein sequence ID" value="CUS54736.1"/>
    <property type="molecule type" value="Genomic_DNA"/>
</dbReference>